<comment type="caution">
    <text evidence="4">The sequence shown here is derived from an EMBL/GenBank/DDBJ whole genome shotgun (WGS) entry which is preliminary data.</text>
</comment>
<dbReference type="InterPro" id="IPR032675">
    <property type="entry name" value="LRR_dom_sf"/>
</dbReference>
<dbReference type="EMBL" id="QBLH01001450">
    <property type="protein sequence ID" value="TGZ51837.1"/>
    <property type="molecule type" value="Genomic_DNA"/>
</dbReference>
<protein>
    <submittedName>
        <fullName evidence="4">Putative RNA-binding protein EEED8.10</fullName>
    </submittedName>
</protein>
<evidence type="ECO:0000313" key="5">
    <source>
        <dbReference type="Proteomes" id="UP000310200"/>
    </source>
</evidence>
<reference evidence="4 5" key="1">
    <citation type="journal article" date="2019" name="Philos. Trans. R. Soc. Lond., B, Biol. Sci.">
        <title>Ant behaviour and brain gene expression of defending hosts depend on the ecological success of the intruding social parasite.</title>
        <authorList>
            <person name="Kaur R."/>
            <person name="Stoldt M."/>
            <person name="Jongepier E."/>
            <person name="Feldmeyer B."/>
            <person name="Menzel F."/>
            <person name="Bornberg-Bauer E."/>
            <person name="Foitzik S."/>
        </authorList>
    </citation>
    <scope>NUCLEOTIDE SEQUENCE [LARGE SCALE GENOMIC DNA]</scope>
    <source>
        <tissue evidence="4">Whole body</tissue>
    </source>
</reference>
<evidence type="ECO:0000259" key="3">
    <source>
        <dbReference type="PROSITE" id="PS50102"/>
    </source>
</evidence>
<name>A0A4S2KUV5_9HYME</name>
<keyword evidence="1 2" id="KW-0694">RNA-binding</keyword>
<dbReference type="CDD" id="cd00590">
    <property type="entry name" value="RRM_SF"/>
    <property type="match status" value="1"/>
</dbReference>
<proteinExistence type="predicted"/>
<dbReference type="STRING" id="300112.A0A4S2KUV5"/>
<dbReference type="SUPFAM" id="SSF54928">
    <property type="entry name" value="RNA-binding domain, RBD"/>
    <property type="match status" value="1"/>
</dbReference>
<dbReference type="InterPro" id="IPR000504">
    <property type="entry name" value="RRM_dom"/>
</dbReference>
<dbReference type="GO" id="GO:0003723">
    <property type="term" value="F:RNA binding"/>
    <property type="evidence" value="ECO:0007669"/>
    <property type="project" value="UniProtKB-UniRule"/>
</dbReference>
<dbReference type="InterPro" id="IPR035979">
    <property type="entry name" value="RBD_domain_sf"/>
</dbReference>
<gene>
    <name evidence="4" type="ORF">DBV15_11973</name>
</gene>
<dbReference type="Gene3D" id="3.30.70.330">
    <property type="match status" value="1"/>
</dbReference>
<feature type="domain" description="RRM" evidence="3">
    <location>
        <begin position="1"/>
        <end position="69"/>
    </location>
</feature>
<dbReference type="PROSITE" id="PS50102">
    <property type="entry name" value="RRM"/>
    <property type="match status" value="1"/>
</dbReference>
<keyword evidence="5" id="KW-1185">Reference proteome</keyword>
<dbReference type="PANTHER" id="PTHR13318">
    <property type="entry name" value="PARTNER OF PAIRED, ISOFORM B-RELATED"/>
    <property type="match status" value="1"/>
</dbReference>
<dbReference type="SUPFAM" id="SSF52047">
    <property type="entry name" value="RNI-like"/>
    <property type="match status" value="1"/>
</dbReference>
<dbReference type="InterPro" id="IPR006553">
    <property type="entry name" value="Leu-rich_rpt_Cys-con_subtyp"/>
</dbReference>
<accession>A0A4S2KUV5</accession>
<evidence type="ECO:0000256" key="2">
    <source>
        <dbReference type="PROSITE-ProRule" id="PRU00176"/>
    </source>
</evidence>
<dbReference type="Gene3D" id="3.80.10.10">
    <property type="entry name" value="Ribonuclease Inhibitor"/>
    <property type="match status" value="2"/>
</dbReference>
<evidence type="ECO:0000313" key="4">
    <source>
        <dbReference type="EMBL" id="TGZ51837.1"/>
    </source>
</evidence>
<organism evidence="4 5">
    <name type="scientific">Temnothorax longispinosus</name>
    <dbReference type="NCBI Taxonomy" id="300112"/>
    <lineage>
        <taxon>Eukaryota</taxon>
        <taxon>Metazoa</taxon>
        <taxon>Ecdysozoa</taxon>
        <taxon>Arthropoda</taxon>
        <taxon>Hexapoda</taxon>
        <taxon>Insecta</taxon>
        <taxon>Pterygota</taxon>
        <taxon>Neoptera</taxon>
        <taxon>Endopterygota</taxon>
        <taxon>Hymenoptera</taxon>
        <taxon>Apocrita</taxon>
        <taxon>Aculeata</taxon>
        <taxon>Formicoidea</taxon>
        <taxon>Formicidae</taxon>
        <taxon>Myrmicinae</taxon>
        <taxon>Temnothorax</taxon>
    </lineage>
</organism>
<dbReference type="InterPro" id="IPR012677">
    <property type="entry name" value="Nucleotide-bd_a/b_plait_sf"/>
</dbReference>
<sequence>TNKNHIRTFFSTYGHVHACRFVYRNQGINNCAFVTFTKAADAATRLHCAIYATRIHRDQREIRLCLCKPLIIVCRRAMRDGIEKRITLHDRRLKVRPAYSWYQPDSADQTFMYATVGNNDDYDDDGDYSTTETGETPQLSTEQYVHNDRLTNDIENVSIHMLNDHCLKHILQFLPIVHRRWRRVVNNSWHTTETLDLSPSTWGIAHTHTIPMVVLRKILLKCGKFLTRINLNDPNNCLTEDTLNVIGQLCPNLTNIDVTGLTSVAASDIRALAKHCRNITELHLGSVTSKCDSELNRLFALNEKLRHLAITVNCISGKCLSFLPAQTMRTIILDRCYCLGDAHLSTALKNLKNLKHLAIVKCPRIAESTFQVVGQYCKTLTTLELNGNFPLAQTTDMSYFNQLVDLQVLKITHNPKVSDRFFIGLVQHCQQLTNVDITGCHYVTDVGLTAIASLARLDKLVVSYTRLLTDDGLKNVRGLKELECRRCLFSDRAVTTLIRSSPELRLLDIFGCRNITDSTLEVAKHVCSGRTNNVTLNVICGGTGGIIDKKVIGREKVPALLNLYSYSLNPK</sequence>
<feature type="non-terminal residue" evidence="4">
    <location>
        <position position="1"/>
    </location>
</feature>
<dbReference type="SMART" id="SM00367">
    <property type="entry name" value="LRR_CC"/>
    <property type="match status" value="4"/>
</dbReference>
<dbReference type="AlphaFoldDB" id="A0A4S2KUV5"/>
<dbReference type="GO" id="GO:0031146">
    <property type="term" value="P:SCF-dependent proteasomal ubiquitin-dependent protein catabolic process"/>
    <property type="evidence" value="ECO:0007669"/>
    <property type="project" value="TreeGrafter"/>
</dbReference>
<evidence type="ECO:0000256" key="1">
    <source>
        <dbReference type="ARBA" id="ARBA00022884"/>
    </source>
</evidence>
<dbReference type="Proteomes" id="UP000310200">
    <property type="component" value="Unassembled WGS sequence"/>
</dbReference>
<dbReference type="GO" id="GO:0019005">
    <property type="term" value="C:SCF ubiquitin ligase complex"/>
    <property type="evidence" value="ECO:0007669"/>
    <property type="project" value="TreeGrafter"/>
</dbReference>
<dbReference type="Pfam" id="PF00076">
    <property type="entry name" value="RRM_1"/>
    <property type="match status" value="1"/>
</dbReference>